<keyword evidence="2" id="KW-1185">Reference proteome</keyword>
<dbReference type="EMBL" id="JACHEK010000003">
    <property type="protein sequence ID" value="MBB6143861.1"/>
    <property type="molecule type" value="Genomic_DNA"/>
</dbReference>
<gene>
    <name evidence="1" type="ORF">HNQ77_001810</name>
</gene>
<reference evidence="1 2" key="1">
    <citation type="submission" date="2020-08" db="EMBL/GenBank/DDBJ databases">
        <title>Genomic Encyclopedia of Type Strains, Phase IV (KMG-IV): sequencing the most valuable type-strain genomes for metagenomic binning, comparative biology and taxonomic classification.</title>
        <authorList>
            <person name="Goeker M."/>
        </authorList>
    </citation>
    <scope>NUCLEOTIDE SEQUENCE [LARGE SCALE GENOMIC DNA]</scope>
    <source>
        <strain evidence="1 2">DSM 103733</strain>
    </source>
</reference>
<organism evidence="1 2">
    <name type="scientific">Silvibacterium bohemicum</name>
    <dbReference type="NCBI Taxonomy" id="1577686"/>
    <lineage>
        <taxon>Bacteria</taxon>
        <taxon>Pseudomonadati</taxon>
        <taxon>Acidobacteriota</taxon>
        <taxon>Terriglobia</taxon>
        <taxon>Terriglobales</taxon>
        <taxon>Acidobacteriaceae</taxon>
        <taxon>Silvibacterium</taxon>
    </lineage>
</organism>
<accession>A0A841JXZ7</accession>
<name>A0A841JXZ7_9BACT</name>
<protein>
    <submittedName>
        <fullName evidence="1">Uncharacterized protein</fullName>
    </submittedName>
</protein>
<evidence type="ECO:0000313" key="1">
    <source>
        <dbReference type="EMBL" id="MBB6143861.1"/>
    </source>
</evidence>
<proteinExistence type="predicted"/>
<evidence type="ECO:0000313" key="2">
    <source>
        <dbReference type="Proteomes" id="UP000538666"/>
    </source>
</evidence>
<comment type="caution">
    <text evidence="1">The sequence shown here is derived from an EMBL/GenBank/DDBJ whole genome shotgun (WGS) entry which is preliminary data.</text>
</comment>
<sequence length="30" mass="3445">MEKIEIVSYWGGHPLSMAPRRRDDCIGLIT</sequence>
<dbReference type="Proteomes" id="UP000538666">
    <property type="component" value="Unassembled WGS sequence"/>
</dbReference>
<dbReference type="AlphaFoldDB" id="A0A841JXZ7"/>